<dbReference type="EMBL" id="JABELV010000181">
    <property type="protein sequence ID" value="KAG7528470.1"/>
    <property type="molecule type" value="Genomic_DNA"/>
</dbReference>
<name>A0A8K0JHU2_9TREE</name>
<evidence type="ECO:0000313" key="2">
    <source>
        <dbReference type="Proteomes" id="UP000812966"/>
    </source>
</evidence>
<organism evidence="1 2">
    <name type="scientific">Filobasidium floriforme</name>
    <dbReference type="NCBI Taxonomy" id="5210"/>
    <lineage>
        <taxon>Eukaryota</taxon>
        <taxon>Fungi</taxon>
        <taxon>Dikarya</taxon>
        <taxon>Basidiomycota</taxon>
        <taxon>Agaricomycotina</taxon>
        <taxon>Tremellomycetes</taxon>
        <taxon>Filobasidiales</taxon>
        <taxon>Filobasidiaceae</taxon>
        <taxon>Filobasidium</taxon>
    </lineage>
</organism>
<dbReference type="AlphaFoldDB" id="A0A8K0JHU2"/>
<protein>
    <submittedName>
        <fullName evidence="1">Uncharacterized protein</fullName>
    </submittedName>
</protein>
<sequence>MTDSASNNSVRKHQPALGLRLDFGSQPCPLCFDSLLACSLDHGQDVKLVSRFSQPSDITIRLEPELELELNPDREEFASWLDVDQLPLKDDILLMYGLRSPPVIDIIQLEDDPTLPILVCAPCAVVTDRGISFGRGRRLAADRYLAGYHVGILKEKLAHMGIIVCGAPSKIQRLIRGGPISLVAIFLHSIDDDDLGSGNLSLEEDLLQLNWSAFTPPAHISAAPLSRLLVSRFNIVQTDVKSVVAAASTPIPNHLARRSFAINVSNVTAQVANWR</sequence>
<reference evidence="1" key="1">
    <citation type="submission" date="2020-04" db="EMBL/GenBank/DDBJ databases">
        <title>Analysis of mating type loci in Filobasidium floriforme.</title>
        <authorList>
            <person name="Nowrousian M."/>
        </authorList>
    </citation>
    <scope>NUCLEOTIDE SEQUENCE</scope>
    <source>
        <strain evidence="1">CBS 6242</strain>
    </source>
</reference>
<evidence type="ECO:0000313" key="1">
    <source>
        <dbReference type="EMBL" id="KAG7528470.1"/>
    </source>
</evidence>
<comment type="caution">
    <text evidence="1">The sequence shown here is derived from an EMBL/GenBank/DDBJ whole genome shotgun (WGS) entry which is preliminary data.</text>
</comment>
<keyword evidence="2" id="KW-1185">Reference proteome</keyword>
<dbReference type="Proteomes" id="UP000812966">
    <property type="component" value="Unassembled WGS sequence"/>
</dbReference>
<proteinExistence type="predicted"/>
<accession>A0A8K0JHU2</accession>
<gene>
    <name evidence="1" type="ORF">FFLO_06124</name>
</gene>